<feature type="compositionally biased region" description="Gly residues" evidence="1">
    <location>
        <begin position="349"/>
        <end position="366"/>
    </location>
</feature>
<dbReference type="SUPFAM" id="SSF140459">
    <property type="entry name" value="PE/PPE dimer-like"/>
    <property type="match status" value="1"/>
</dbReference>
<sequence length="406" mass="40872">MAPRDRCTYRPESYDGAEVYKWFHGENVKGPESTTDENYRKWQELGTKYLDVGTKVENALKAGKVAWEGRAADQAQTVASPLAAWAHAAYDVCNKMANEVASQSGAWRETRDSVENPPNPGEKPLLNDWALWDTDYDEEKAKQDAANNKNNGIIKTYADQTDSNLRAMPEFIPPPPIQMDNGNDNPGAVDPGGRGTGNPGSVGGNTGSGHGSQFGGISGPGGSQGRPVPQLPPPNIGVPVDQVNPNLVTPPVQPPPNIGVPTPGPPPNPGLPGNPGFPGGMPPLGMPGGGGPGGGGGGRMGGGGGGFGPRGGFGPGGAGGSGFGPSGSAGVGADGHGPGGRPGAAGAAGRPGAGGPMGGGAGGARGGGDEDKEHKRPSYLVESDDIWGDNTLVAPPVIGETPPGYR</sequence>
<dbReference type="EMBL" id="JAGIOO010000001">
    <property type="protein sequence ID" value="MBP2474234.1"/>
    <property type="molecule type" value="Genomic_DNA"/>
</dbReference>
<keyword evidence="3" id="KW-1185">Reference proteome</keyword>
<dbReference type="Proteomes" id="UP001519363">
    <property type="component" value="Unassembled WGS sequence"/>
</dbReference>
<comment type="caution">
    <text evidence="2">The sequence shown here is derived from an EMBL/GenBank/DDBJ whole genome shotgun (WGS) entry which is preliminary data.</text>
</comment>
<protein>
    <submittedName>
        <fullName evidence="2">Uncharacterized protein</fullName>
    </submittedName>
</protein>
<dbReference type="Gene3D" id="1.20.1260.20">
    <property type="entry name" value="PPE superfamily"/>
    <property type="match status" value="1"/>
</dbReference>
<feature type="region of interest" description="Disordered" evidence="1">
    <location>
        <begin position="103"/>
        <end position="126"/>
    </location>
</feature>
<feature type="compositionally biased region" description="Basic and acidic residues" evidence="1">
    <location>
        <begin position="367"/>
        <end position="376"/>
    </location>
</feature>
<gene>
    <name evidence="2" type="ORF">JOF53_003106</name>
</gene>
<feature type="compositionally biased region" description="Pro residues" evidence="1">
    <location>
        <begin position="251"/>
        <end position="272"/>
    </location>
</feature>
<evidence type="ECO:0000256" key="1">
    <source>
        <dbReference type="SAM" id="MobiDB-lite"/>
    </source>
</evidence>
<feature type="region of interest" description="Disordered" evidence="1">
    <location>
        <begin position="166"/>
        <end position="406"/>
    </location>
</feature>
<feature type="compositionally biased region" description="Gly residues" evidence="1">
    <location>
        <begin position="286"/>
        <end position="343"/>
    </location>
</feature>
<evidence type="ECO:0000313" key="3">
    <source>
        <dbReference type="Proteomes" id="UP001519363"/>
    </source>
</evidence>
<accession>A0ABS5ADE2</accession>
<evidence type="ECO:0000313" key="2">
    <source>
        <dbReference type="EMBL" id="MBP2474234.1"/>
    </source>
</evidence>
<organism evidence="2 3">
    <name type="scientific">Crossiella equi</name>
    <dbReference type="NCBI Taxonomy" id="130796"/>
    <lineage>
        <taxon>Bacteria</taxon>
        <taxon>Bacillati</taxon>
        <taxon>Actinomycetota</taxon>
        <taxon>Actinomycetes</taxon>
        <taxon>Pseudonocardiales</taxon>
        <taxon>Pseudonocardiaceae</taxon>
        <taxon>Crossiella</taxon>
    </lineage>
</organism>
<proteinExistence type="predicted"/>
<dbReference type="InterPro" id="IPR038332">
    <property type="entry name" value="PPE_sf"/>
</dbReference>
<dbReference type="RefSeq" id="WP_209707014.1">
    <property type="nucleotide sequence ID" value="NZ_JAGIOO010000001.1"/>
</dbReference>
<feature type="compositionally biased region" description="Gly residues" evidence="1">
    <location>
        <begin position="190"/>
        <end position="224"/>
    </location>
</feature>
<reference evidence="2 3" key="1">
    <citation type="submission" date="2021-03" db="EMBL/GenBank/DDBJ databases">
        <title>Sequencing the genomes of 1000 actinobacteria strains.</title>
        <authorList>
            <person name="Klenk H.-P."/>
        </authorList>
    </citation>
    <scope>NUCLEOTIDE SEQUENCE [LARGE SCALE GENOMIC DNA]</scope>
    <source>
        <strain evidence="2 3">DSM 44580</strain>
    </source>
</reference>
<name>A0ABS5ADE2_9PSEU</name>